<evidence type="ECO:0000256" key="1">
    <source>
        <dbReference type="SAM" id="Coils"/>
    </source>
</evidence>
<reference evidence="3" key="1">
    <citation type="journal article" date="2021" name="Proc. Natl. Acad. Sci. U.S.A.">
        <title>A Catalog of Tens of Thousands of Viruses from Human Metagenomes Reveals Hidden Associations with Chronic Diseases.</title>
        <authorList>
            <person name="Tisza M.J."/>
            <person name="Buck C.B."/>
        </authorList>
    </citation>
    <scope>NUCLEOTIDE SEQUENCE</scope>
    <source>
        <strain evidence="3">Ct3KQ27</strain>
    </source>
</reference>
<evidence type="ECO:0000256" key="2">
    <source>
        <dbReference type="SAM" id="MobiDB-lite"/>
    </source>
</evidence>
<feature type="region of interest" description="Disordered" evidence="2">
    <location>
        <begin position="1"/>
        <end position="84"/>
    </location>
</feature>
<keyword evidence="1" id="KW-0175">Coiled coil</keyword>
<accession>A0A8S5TT07</accession>
<name>A0A8S5TT07_9CAUD</name>
<proteinExistence type="predicted"/>
<sequence>MEGLSLDNVMSEEEVVSLFDPEANQEKNETKDTETPDGKQEEKKETTEVVDVDSLFTDKPESVGSEEDNKEKEGTSSKEETSPNFYSSIAKTFAEDGVFQDLNDEVLSKVNDAESFMDLMEKQIQSKLDEKQRRIDEALNAGIEPTQVQRFENNMKILNGITDEAISEEGEKGENLRKNIIYEDYIQRGFSKERAIKAIERSIAAGTDIEDAKEALQSCKDQVSKAYNNAVKEAEAEKANEEKELKEQAEALKKSILSDKKPFGDLELDKNTRQRVFDAISKPVFTDPNTGERLTAIQKFEADNHNDFMKYVGLTYVLTNGFKSLDGLVKGKVKKEIGKGLKELEHTLNNTARNSDGTLKFTSGVGSDPESVFSRYTLDI</sequence>
<feature type="compositionally biased region" description="Basic and acidic residues" evidence="2">
    <location>
        <begin position="24"/>
        <end position="47"/>
    </location>
</feature>
<protein>
    <submittedName>
        <fullName evidence="3">Uncharacterized protein</fullName>
    </submittedName>
</protein>
<dbReference type="EMBL" id="BK015923">
    <property type="protein sequence ID" value="DAF85333.1"/>
    <property type="molecule type" value="Genomic_DNA"/>
</dbReference>
<feature type="compositionally biased region" description="Basic and acidic residues" evidence="2">
    <location>
        <begin position="56"/>
        <end position="81"/>
    </location>
</feature>
<evidence type="ECO:0000313" key="3">
    <source>
        <dbReference type="EMBL" id="DAF85333.1"/>
    </source>
</evidence>
<feature type="coiled-coil region" evidence="1">
    <location>
        <begin position="209"/>
        <end position="255"/>
    </location>
</feature>
<organism evidence="3">
    <name type="scientific">CrAss-like virus sp. ct3KQ27</name>
    <dbReference type="NCBI Taxonomy" id="2825834"/>
    <lineage>
        <taxon>Viruses</taxon>
        <taxon>Duplodnaviria</taxon>
        <taxon>Heunggongvirae</taxon>
        <taxon>Uroviricota</taxon>
        <taxon>Caudoviricetes</taxon>
        <taxon>Crassvirales</taxon>
    </lineage>
</organism>